<keyword evidence="2" id="KW-1185">Reference proteome</keyword>
<dbReference type="Proteomes" id="UP001152795">
    <property type="component" value="Unassembled WGS sequence"/>
</dbReference>
<name>A0A6S7I6P7_PARCT</name>
<gene>
    <name evidence="1" type="ORF">PACLA_8A082419</name>
</gene>
<comment type="caution">
    <text evidence="1">The sequence shown here is derived from an EMBL/GenBank/DDBJ whole genome shotgun (WGS) entry which is preliminary data.</text>
</comment>
<reference evidence="1" key="1">
    <citation type="submission" date="2020-04" db="EMBL/GenBank/DDBJ databases">
        <authorList>
            <person name="Alioto T."/>
            <person name="Alioto T."/>
            <person name="Gomez Garrido J."/>
        </authorList>
    </citation>
    <scope>NUCLEOTIDE SEQUENCE</scope>
    <source>
        <strain evidence="1">A484AB</strain>
    </source>
</reference>
<evidence type="ECO:0000313" key="2">
    <source>
        <dbReference type="Proteomes" id="UP001152795"/>
    </source>
</evidence>
<accession>A0A6S7I6P7</accession>
<evidence type="ECO:0000313" key="1">
    <source>
        <dbReference type="EMBL" id="CAB4012639.1"/>
    </source>
</evidence>
<organism evidence="1 2">
    <name type="scientific">Paramuricea clavata</name>
    <name type="common">Red gorgonian</name>
    <name type="synonym">Violescent sea-whip</name>
    <dbReference type="NCBI Taxonomy" id="317549"/>
    <lineage>
        <taxon>Eukaryota</taxon>
        <taxon>Metazoa</taxon>
        <taxon>Cnidaria</taxon>
        <taxon>Anthozoa</taxon>
        <taxon>Octocorallia</taxon>
        <taxon>Malacalcyonacea</taxon>
        <taxon>Plexauridae</taxon>
        <taxon>Paramuricea</taxon>
    </lineage>
</organism>
<proteinExistence type="predicted"/>
<dbReference type="OrthoDB" id="10011386at2759"/>
<protein>
    <submittedName>
        <fullName evidence="1">Uncharacterized protein</fullName>
    </submittedName>
</protein>
<dbReference type="EMBL" id="CACRXK020007586">
    <property type="protein sequence ID" value="CAB4012639.1"/>
    <property type="molecule type" value="Genomic_DNA"/>
</dbReference>
<sequence length="160" mass="18828">MITIVWLYNKFMALTNEGKSDEEVSTAMKETVLAYDNMCHLNSLRASRKDLPLPPPFDKMWQSVGKVIDRLHLRNHKDPSCKINYDPDKVLPENLNTMAAEQVNVWASRLKRIMVAMPYAHHMFFFHRMVKKRNSYTEFCYQVGKDPVLPKNAKRWVKLK</sequence>
<dbReference type="AlphaFoldDB" id="A0A6S7I6P7"/>